<organism evidence="1 2">
    <name type="scientific">Streblomastix strix</name>
    <dbReference type="NCBI Taxonomy" id="222440"/>
    <lineage>
        <taxon>Eukaryota</taxon>
        <taxon>Metamonada</taxon>
        <taxon>Preaxostyla</taxon>
        <taxon>Oxymonadida</taxon>
        <taxon>Streblomastigidae</taxon>
        <taxon>Streblomastix</taxon>
    </lineage>
</organism>
<dbReference type="AlphaFoldDB" id="A0A5J4QBD1"/>
<protein>
    <submittedName>
        <fullName evidence="1">Uncharacterized protein</fullName>
    </submittedName>
</protein>
<evidence type="ECO:0000313" key="1">
    <source>
        <dbReference type="EMBL" id="KAA6317903.1"/>
    </source>
</evidence>
<dbReference type="EMBL" id="SNRW01046436">
    <property type="protein sequence ID" value="KAA6317903.1"/>
    <property type="molecule type" value="Genomic_DNA"/>
</dbReference>
<comment type="caution">
    <text evidence="1">The sequence shown here is derived from an EMBL/GenBank/DDBJ whole genome shotgun (WGS) entry which is preliminary data.</text>
</comment>
<evidence type="ECO:0000313" key="2">
    <source>
        <dbReference type="Proteomes" id="UP000324800"/>
    </source>
</evidence>
<proteinExistence type="predicted"/>
<sequence>MHPFTCSAWLCRSLIIRYQKCEQTEEIQPLCRTIQITAVTIASNTRITTTDFSFSFNPDSDASITLLALQGLMKMSVNPCSRDSFLLEDGPQVITQLITIYATKNW</sequence>
<feature type="non-terminal residue" evidence="1">
    <location>
        <position position="106"/>
    </location>
</feature>
<accession>A0A5J4QBD1</accession>
<name>A0A5J4QBD1_9EUKA</name>
<gene>
    <name evidence="1" type="ORF">EZS28_055022</name>
</gene>
<reference evidence="1 2" key="1">
    <citation type="submission" date="2019-03" db="EMBL/GenBank/DDBJ databases">
        <title>Single cell metagenomics reveals metabolic interactions within the superorganism composed of flagellate Streblomastix strix and complex community of Bacteroidetes bacteria on its surface.</title>
        <authorList>
            <person name="Treitli S.C."/>
            <person name="Kolisko M."/>
            <person name="Husnik F."/>
            <person name="Keeling P."/>
            <person name="Hampl V."/>
        </authorList>
    </citation>
    <scope>NUCLEOTIDE SEQUENCE [LARGE SCALE GENOMIC DNA]</scope>
    <source>
        <strain evidence="1">ST1C</strain>
    </source>
</reference>
<dbReference type="Proteomes" id="UP000324800">
    <property type="component" value="Unassembled WGS sequence"/>
</dbReference>